<evidence type="ECO:0000313" key="3">
    <source>
        <dbReference type="EMBL" id="TDT38565.1"/>
    </source>
</evidence>
<dbReference type="GO" id="GO:0035438">
    <property type="term" value="F:cyclic-di-GMP binding"/>
    <property type="evidence" value="ECO:0007669"/>
    <property type="project" value="InterPro"/>
</dbReference>
<protein>
    <submittedName>
        <fullName evidence="3">PilZ domain-containing protein</fullName>
    </submittedName>
</protein>
<name>A0A4R7JLC0_9GAMM</name>
<evidence type="ECO:0000259" key="2">
    <source>
        <dbReference type="Pfam" id="PF07238"/>
    </source>
</evidence>
<dbReference type="Proteomes" id="UP000295830">
    <property type="component" value="Unassembled WGS sequence"/>
</dbReference>
<proteinExistence type="predicted"/>
<gene>
    <name evidence="3" type="ORF">DES49_2542</name>
</gene>
<comment type="caution">
    <text evidence="3">The sequence shown here is derived from an EMBL/GenBank/DDBJ whole genome shotgun (WGS) entry which is preliminary data.</text>
</comment>
<dbReference type="RefSeq" id="WP_133736778.1">
    <property type="nucleotide sequence ID" value="NZ_SOAX01000006.1"/>
</dbReference>
<dbReference type="InterPro" id="IPR009875">
    <property type="entry name" value="PilZ_domain"/>
</dbReference>
<evidence type="ECO:0000313" key="4">
    <source>
        <dbReference type="Proteomes" id="UP000295830"/>
    </source>
</evidence>
<organism evidence="3 4">
    <name type="scientific">Halospina denitrificans</name>
    <dbReference type="NCBI Taxonomy" id="332522"/>
    <lineage>
        <taxon>Bacteria</taxon>
        <taxon>Pseudomonadati</taxon>
        <taxon>Pseudomonadota</taxon>
        <taxon>Gammaproteobacteria</taxon>
        <taxon>Halospina</taxon>
    </lineage>
</organism>
<sequence length="173" mass="19758">MSTYSETDSVSADVGGFPLVFRDQTSEGNSTARDMPPANDAHSEEDTAGEQRIQPRFDAPCLSVRIRARRLIGWERTSHEVDCVDINRYGTALKTDQDLKTGARILLDFRGHYITQSNVCGHVVSRVREEDGSYRIGIQFNYCVERQNYSRAIDNALSQIEAFCRRQMARYRR</sequence>
<feature type="compositionally biased region" description="Polar residues" evidence="1">
    <location>
        <begin position="1"/>
        <end position="10"/>
    </location>
</feature>
<feature type="domain" description="PilZ" evidence="2">
    <location>
        <begin position="65"/>
        <end position="141"/>
    </location>
</feature>
<evidence type="ECO:0000256" key="1">
    <source>
        <dbReference type="SAM" id="MobiDB-lite"/>
    </source>
</evidence>
<dbReference type="OrthoDB" id="6078175at2"/>
<dbReference type="EMBL" id="SOAX01000006">
    <property type="protein sequence ID" value="TDT38565.1"/>
    <property type="molecule type" value="Genomic_DNA"/>
</dbReference>
<dbReference type="Pfam" id="PF07238">
    <property type="entry name" value="PilZ"/>
    <property type="match status" value="1"/>
</dbReference>
<dbReference type="AlphaFoldDB" id="A0A4R7JLC0"/>
<accession>A0A4R7JLC0</accession>
<keyword evidence="4" id="KW-1185">Reference proteome</keyword>
<reference evidence="3 4" key="1">
    <citation type="submission" date="2019-03" db="EMBL/GenBank/DDBJ databases">
        <title>Genomic Encyclopedia of Type Strains, Phase IV (KMG-IV): sequencing the most valuable type-strain genomes for metagenomic binning, comparative biology and taxonomic classification.</title>
        <authorList>
            <person name="Goeker M."/>
        </authorList>
    </citation>
    <scope>NUCLEOTIDE SEQUENCE [LARGE SCALE GENOMIC DNA]</scope>
    <source>
        <strain evidence="3 4">DSM 15505</strain>
    </source>
</reference>
<feature type="region of interest" description="Disordered" evidence="1">
    <location>
        <begin position="1"/>
        <end position="54"/>
    </location>
</feature>